<dbReference type="InterPro" id="IPR012901">
    <property type="entry name" value="CARME"/>
</dbReference>
<dbReference type="Proteomes" id="UP000825935">
    <property type="component" value="Chromosome 33"/>
</dbReference>
<proteinExistence type="inferred from homology"/>
<name>A0A8T2QPD9_CERRI</name>
<evidence type="ECO:0000256" key="5">
    <source>
        <dbReference type="ARBA" id="ARBA00022691"/>
    </source>
</evidence>
<dbReference type="OrthoDB" id="978at2759"/>
<accession>A0A8T2QPD9</accession>
<dbReference type="Pfam" id="PF07942">
    <property type="entry name" value="CARME"/>
    <property type="match status" value="1"/>
</dbReference>
<keyword evidence="7" id="KW-1185">Reference proteome</keyword>
<dbReference type="AlphaFoldDB" id="A0A8T2QPD9"/>
<dbReference type="GO" id="GO:0032259">
    <property type="term" value="P:methylation"/>
    <property type="evidence" value="ECO:0007669"/>
    <property type="project" value="UniProtKB-KW"/>
</dbReference>
<evidence type="ECO:0000256" key="3">
    <source>
        <dbReference type="ARBA" id="ARBA00022603"/>
    </source>
</evidence>
<dbReference type="PANTHER" id="PTHR12303">
    <property type="entry name" value="CARNOSINE N-METHYLTRANSFERASE"/>
    <property type="match status" value="1"/>
</dbReference>
<keyword evidence="3" id="KW-0489">Methyltransferase</keyword>
<dbReference type="InterPro" id="IPR029063">
    <property type="entry name" value="SAM-dependent_MTases_sf"/>
</dbReference>
<dbReference type="Gene3D" id="3.40.50.150">
    <property type="entry name" value="Vaccinia Virus protein VP39"/>
    <property type="match status" value="1"/>
</dbReference>
<keyword evidence="5" id="KW-0949">S-adenosyl-L-methionine</keyword>
<dbReference type="EMBL" id="CM035438">
    <property type="protein sequence ID" value="KAH7285706.1"/>
    <property type="molecule type" value="Genomic_DNA"/>
</dbReference>
<evidence type="ECO:0000256" key="1">
    <source>
        <dbReference type="ARBA" id="ARBA00010086"/>
    </source>
</evidence>
<keyword evidence="4" id="KW-0808">Transferase</keyword>
<sequence>MERTMTPVEQALEIKSLRRVISAYLNYSFAMEEDVKRWERSYEKLQSAHKELLSHLPQKYRDLRRCIGVNFRFIMSMLQAFDAPFDLSQDVDTDSQLDAAQTRRNSLDSDYVCHASVCDEVHTYPPFETTEQVSNCQPNSSDKCGNIKARVNDIQLDGAVQDGPSSISSADEVLNIMDDPRCLQDGAKAYQPRMEDTRTTGTEKMCQNAKKVSICGMDFLDPMLHLHVPPADVDKVRCIIRNIVRDWTKEGAKEREQCYKPILEELDNWFPNRSRERPPCCVVPGAGLSRLACEISCLGFACQGNEFSYYMLICSNFILNVTQAPLEWAIHPWIHSNCNMISDAIQLQTVYFPDLHPGSAGITDGFSMCAGDFVEVYSHSSQEGMWDAVVTCFFIDTAHNIVEYIEIIARILKPGGVWINLGPLLYHFADAISYSGEEEMSVEISLEDVKRVAAHYGLVMQKEKTIETTYTANLKSMIQTRYTAAFWTMIKDGNKQTSQ</sequence>
<protein>
    <recommendedName>
        <fullName evidence="2">carnosine N-methyltransferase</fullName>
        <ecNumber evidence="2">2.1.1.22</ecNumber>
    </recommendedName>
</protein>
<gene>
    <name evidence="6" type="ORF">KP509_33G042200</name>
</gene>
<evidence type="ECO:0000256" key="4">
    <source>
        <dbReference type="ARBA" id="ARBA00022679"/>
    </source>
</evidence>
<dbReference type="SUPFAM" id="SSF53335">
    <property type="entry name" value="S-adenosyl-L-methionine-dependent methyltransferases"/>
    <property type="match status" value="1"/>
</dbReference>
<reference evidence="6" key="1">
    <citation type="submission" date="2021-08" db="EMBL/GenBank/DDBJ databases">
        <title>WGS assembly of Ceratopteris richardii.</title>
        <authorList>
            <person name="Marchant D.B."/>
            <person name="Chen G."/>
            <person name="Jenkins J."/>
            <person name="Shu S."/>
            <person name="Leebens-Mack J."/>
            <person name="Grimwood J."/>
            <person name="Schmutz J."/>
            <person name="Soltis P."/>
            <person name="Soltis D."/>
            <person name="Chen Z.-H."/>
        </authorList>
    </citation>
    <scope>NUCLEOTIDE SEQUENCE</scope>
    <source>
        <strain evidence="6">Whitten #5841</strain>
        <tissue evidence="6">Leaf</tissue>
    </source>
</reference>
<dbReference type="EC" id="2.1.1.22" evidence="2"/>
<comment type="similarity">
    <text evidence="1">Belongs to the carnosine N-methyltransferase family.</text>
</comment>
<evidence type="ECO:0000256" key="2">
    <source>
        <dbReference type="ARBA" id="ARBA00012003"/>
    </source>
</evidence>
<organism evidence="6 7">
    <name type="scientific">Ceratopteris richardii</name>
    <name type="common">Triangle waterfern</name>
    <dbReference type="NCBI Taxonomy" id="49495"/>
    <lineage>
        <taxon>Eukaryota</taxon>
        <taxon>Viridiplantae</taxon>
        <taxon>Streptophyta</taxon>
        <taxon>Embryophyta</taxon>
        <taxon>Tracheophyta</taxon>
        <taxon>Polypodiopsida</taxon>
        <taxon>Polypodiidae</taxon>
        <taxon>Polypodiales</taxon>
        <taxon>Pteridineae</taxon>
        <taxon>Pteridaceae</taxon>
        <taxon>Parkerioideae</taxon>
        <taxon>Ceratopteris</taxon>
    </lineage>
</organism>
<dbReference type="OMA" id="CAPHEKY"/>
<dbReference type="SMART" id="SM01296">
    <property type="entry name" value="N2227"/>
    <property type="match status" value="1"/>
</dbReference>
<comment type="caution">
    <text evidence="6">The sequence shown here is derived from an EMBL/GenBank/DDBJ whole genome shotgun (WGS) entry which is preliminary data.</text>
</comment>
<evidence type="ECO:0000313" key="7">
    <source>
        <dbReference type="Proteomes" id="UP000825935"/>
    </source>
</evidence>
<dbReference type="GO" id="GO:0030735">
    <property type="term" value="F:carnosine N-methyltransferase activity"/>
    <property type="evidence" value="ECO:0007669"/>
    <property type="project" value="UniProtKB-EC"/>
</dbReference>
<dbReference type="PANTHER" id="PTHR12303:SF6">
    <property type="entry name" value="CARNOSINE N-METHYLTRANSFERASE"/>
    <property type="match status" value="1"/>
</dbReference>
<evidence type="ECO:0000313" key="6">
    <source>
        <dbReference type="EMBL" id="KAH7285706.1"/>
    </source>
</evidence>